<evidence type="ECO:0000256" key="1">
    <source>
        <dbReference type="SAM" id="Phobius"/>
    </source>
</evidence>
<protein>
    <submittedName>
        <fullName evidence="3">Acyltransferase</fullName>
    </submittedName>
</protein>
<evidence type="ECO:0000313" key="4">
    <source>
        <dbReference type="Proteomes" id="UP001501035"/>
    </source>
</evidence>
<keyword evidence="1" id="KW-0472">Membrane</keyword>
<feature type="transmembrane region" description="Helical" evidence="1">
    <location>
        <begin position="348"/>
        <end position="369"/>
    </location>
</feature>
<sequence length="455" mass="47955">MTTPLSELPRTLDAAELDRRTGATRDRAVDVLRLASLLVVVAGHSIMLTVAARPGSDHLMLGNLLAEHRFLQAATWFLPVLPLFFFAGAAAAVYGYHPGTAPGHWLLRRAQRLLRPVFWYLLAVGAALGIATWTGSAAAVDVIARLGVQLLWFLGAYLVILATVALLQGISRPRHVVRAVGACYTVTGASDVARLHTEGSAPAWTMITFAAAWMIPAILGIAYAKNLIGPGGAGLGALVMLGVNTALVLVGPYDVSMVTVPGQRLSNMSPPSVLLAGHALVLCLLAITAAGVLGRWAQRPRVWWWVALGNRSVMTLYLWHLPLLGVIIGVGALLGFMRDDPASGRHLAIVAVQTVVLLVLLVPVVAALSPLENRPLPWWDDSRAIGCSALALNRWRDGAVFVLMVVAGVALLLFARDGMLVGAPMLGLAAATAVGGRLISVGAGQPAGQHRSAID</sequence>
<feature type="domain" description="Acyltransferase 3" evidence="2">
    <location>
        <begin position="28"/>
        <end position="362"/>
    </location>
</feature>
<feature type="transmembrane region" description="Helical" evidence="1">
    <location>
        <begin position="398"/>
        <end position="415"/>
    </location>
</feature>
<evidence type="ECO:0000259" key="2">
    <source>
        <dbReference type="Pfam" id="PF01757"/>
    </source>
</evidence>
<feature type="transmembrane region" description="Helical" evidence="1">
    <location>
        <begin position="73"/>
        <end position="96"/>
    </location>
</feature>
<evidence type="ECO:0000313" key="3">
    <source>
        <dbReference type="EMBL" id="GAA3035786.1"/>
    </source>
</evidence>
<feature type="transmembrane region" description="Helical" evidence="1">
    <location>
        <begin position="34"/>
        <end position="53"/>
    </location>
</feature>
<accession>A0ABP6LCE8</accession>
<name>A0ABP6LCE8_9ACTN</name>
<dbReference type="Proteomes" id="UP001501035">
    <property type="component" value="Unassembled WGS sequence"/>
</dbReference>
<dbReference type="GO" id="GO:0016746">
    <property type="term" value="F:acyltransferase activity"/>
    <property type="evidence" value="ECO:0007669"/>
    <property type="project" value="UniProtKB-KW"/>
</dbReference>
<comment type="caution">
    <text evidence="3">The sequence shown here is derived from an EMBL/GenBank/DDBJ whole genome shotgun (WGS) entry which is preliminary data.</text>
</comment>
<keyword evidence="4" id="KW-1185">Reference proteome</keyword>
<proteinExistence type="predicted"/>
<feature type="transmembrane region" description="Helical" evidence="1">
    <location>
        <begin position="146"/>
        <end position="167"/>
    </location>
</feature>
<keyword evidence="1" id="KW-0812">Transmembrane</keyword>
<feature type="transmembrane region" description="Helical" evidence="1">
    <location>
        <begin position="317"/>
        <end position="336"/>
    </location>
</feature>
<dbReference type="Pfam" id="PF01757">
    <property type="entry name" value="Acyl_transf_3"/>
    <property type="match status" value="1"/>
</dbReference>
<dbReference type="RefSeq" id="WP_344716576.1">
    <property type="nucleotide sequence ID" value="NZ_BAAAVS010000022.1"/>
</dbReference>
<feature type="transmembrane region" description="Helical" evidence="1">
    <location>
        <begin position="235"/>
        <end position="253"/>
    </location>
</feature>
<feature type="transmembrane region" description="Helical" evidence="1">
    <location>
        <begin position="117"/>
        <end position="140"/>
    </location>
</feature>
<reference evidence="4" key="1">
    <citation type="journal article" date="2019" name="Int. J. Syst. Evol. Microbiol.">
        <title>The Global Catalogue of Microorganisms (GCM) 10K type strain sequencing project: providing services to taxonomists for standard genome sequencing and annotation.</title>
        <authorList>
            <consortium name="The Broad Institute Genomics Platform"/>
            <consortium name="The Broad Institute Genome Sequencing Center for Infectious Disease"/>
            <person name="Wu L."/>
            <person name="Ma J."/>
        </authorList>
    </citation>
    <scope>NUCLEOTIDE SEQUENCE [LARGE SCALE GENOMIC DNA]</scope>
    <source>
        <strain evidence="4">JCM 14234</strain>
    </source>
</reference>
<dbReference type="InterPro" id="IPR002656">
    <property type="entry name" value="Acyl_transf_3_dom"/>
</dbReference>
<gene>
    <name evidence="3" type="ORF">GCM10010528_15680</name>
</gene>
<feature type="transmembrane region" description="Helical" evidence="1">
    <location>
        <begin position="203"/>
        <end position="223"/>
    </location>
</feature>
<feature type="transmembrane region" description="Helical" evidence="1">
    <location>
        <begin position="273"/>
        <end position="297"/>
    </location>
</feature>
<dbReference type="EMBL" id="BAAAVS010000022">
    <property type="protein sequence ID" value="GAA3035786.1"/>
    <property type="molecule type" value="Genomic_DNA"/>
</dbReference>
<keyword evidence="1" id="KW-1133">Transmembrane helix</keyword>
<keyword evidence="3" id="KW-0808">Transferase</keyword>
<organism evidence="3 4">
    <name type="scientific">Gordonia defluvii</name>
    <dbReference type="NCBI Taxonomy" id="283718"/>
    <lineage>
        <taxon>Bacteria</taxon>
        <taxon>Bacillati</taxon>
        <taxon>Actinomycetota</taxon>
        <taxon>Actinomycetes</taxon>
        <taxon>Mycobacteriales</taxon>
        <taxon>Gordoniaceae</taxon>
        <taxon>Gordonia</taxon>
    </lineage>
</organism>
<keyword evidence="3" id="KW-0012">Acyltransferase</keyword>